<dbReference type="RefSeq" id="XP_040763995.1">
    <property type="nucleotide sequence ID" value="XM_040901502.1"/>
</dbReference>
<dbReference type="Proteomes" id="UP000076871">
    <property type="component" value="Unassembled WGS sequence"/>
</dbReference>
<dbReference type="EMBL" id="KV427625">
    <property type="protein sequence ID" value="KZT06255.1"/>
    <property type="molecule type" value="Genomic_DNA"/>
</dbReference>
<dbReference type="GeneID" id="63818534"/>
<accession>A0A165E552</accession>
<sequence>MSALATAQDVPFPLFTPLVTSSSPVGSGGLLASVRSQQSTFYALPAESLSMAEIKQKGHYETRFRKLAVI</sequence>
<organism evidence="1 2">
    <name type="scientific">Laetiporus sulphureus 93-53</name>
    <dbReference type="NCBI Taxonomy" id="1314785"/>
    <lineage>
        <taxon>Eukaryota</taxon>
        <taxon>Fungi</taxon>
        <taxon>Dikarya</taxon>
        <taxon>Basidiomycota</taxon>
        <taxon>Agaricomycotina</taxon>
        <taxon>Agaricomycetes</taxon>
        <taxon>Polyporales</taxon>
        <taxon>Laetiporus</taxon>
    </lineage>
</organism>
<gene>
    <name evidence="1" type="ORF">LAESUDRAFT_186351</name>
</gene>
<reference evidence="1 2" key="1">
    <citation type="journal article" date="2016" name="Mol. Biol. Evol.">
        <title>Comparative Genomics of Early-Diverging Mushroom-Forming Fungi Provides Insights into the Origins of Lignocellulose Decay Capabilities.</title>
        <authorList>
            <person name="Nagy L.G."/>
            <person name="Riley R."/>
            <person name="Tritt A."/>
            <person name="Adam C."/>
            <person name="Daum C."/>
            <person name="Floudas D."/>
            <person name="Sun H."/>
            <person name="Yadav J.S."/>
            <person name="Pangilinan J."/>
            <person name="Larsson K.H."/>
            <person name="Matsuura K."/>
            <person name="Barry K."/>
            <person name="Labutti K."/>
            <person name="Kuo R."/>
            <person name="Ohm R.A."/>
            <person name="Bhattacharya S.S."/>
            <person name="Shirouzu T."/>
            <person name="Yoshinaga Y."/>
            <person name="Martin F.M."/>
            <person name="Grigoriev I.V."/>
            <person name="Hibbett D.S."/>
        </authorList>
    </citation>
    <scope>NUCLEOTIDE SEQUENCE [LARGE SCALE GENOMIC DNA]</scope>
    <source>
        <strain evidence="1 2">93-53</strain>
    </source>
</reference>
<dbReference type="InParanoid" id="A0A165E552"/>
<keyword evidence="2" id="KW-1185">Reference proteome</keyword>
<name>A0A165E552_9APHY</name>
<proteinExistence type="predicted"/>
<dbReference type="AlphaFoldDB" id="A0A165E552"/>
<evidence type="ECO:0000313" key="1">
    <source>
        <dbReference type="EMBL" id="KZT06255.1"/>
    </source>
</evidence>
<protein>
    <submittedName>
        <fullName evidence="1">Uncharacterized protein</fullName>
    </submittedName>
</protein>
<evidence type="ECO:0000313" key="2">
    <source>
        <dbReference type="Proteomes" id="UP000076871"/>
    </source>
</evidence>